<keyword evidence="5" id="KW-1185">Reference proteome</keyword>
<protein>
    <recommendedName>
        <fullName evidence="6">Guanine nucleotide-binding protein subunit beta-like protein 1</fullName>
    </recommendedName>
</protein>
<organism evidence="4 5">
    <name type="scientific">Pinctada imbricata</name>
    <name type="common">Atlantic pearl-oyster</name>
    <name type="synonym">Pinctada martensii</name>
    <dbReference type="NCBI Taxonomy" id="66713"/>
    <lineage>
        <taxon>Eukaryota</taxon>
        <taxon>Metazoa</taxon>
        <taxon>Spiralia</taxon>
        <taxon>Lophotrochozoa</taxon>
        <taxon>Mollusca</taxon>
        <taxon>Bivalvia</taxon>
        <taxon>Autobranchia</taxon>
        <taxon>Pteriomorphia</taxon>
        <taxon>Pterioida</taxon>
        <taxon>Pterioidea</taxon>
        <taxon>Pteriidae</taxon>
        <taxon>Pinctada</taxon>
    </lineage>
</organism>
<dbReference type="SUPFAM" id="SSF50978">
    <property type="entry name" value="WD40 repeat-like"/>
    <property type="match status" value="1"/>
</dbReference>
<dbReference type="InterPro" id="IPR036322">
    <property type="entry name" value="WD40_repeat_dom_sf"/>
</dbReference>
<dbReference type="PROSITE" id="PS50082">
    <property type="entry name" value="WD_REPEATS_2"/>
    <property type="match status" value="1"/>
</dbReference>
<name>A0AA89BXH6_PINIB</name>
<gene>
    <name evidence="4" type="ORF">FSP39_015278</name>
</gene>
<dbReference type="Pfam" id="PF00400">
    <property type="entry name" value="WD40"/>
    <property type="match status" value="1"/>
</dbReference>
<dbReference type="Gene3D" id="2.130.10.10">
    <property type="entry name" value="YVTN repeat-like/Quinoprotein amine dehydrogenase"/>
    <property type="match status" value="2"/>
</dbReference>
<feature type="repeat" description="WD" evidence="3">
    <location>
        <begin position="279"/>
        <end position="312"/>
    </location>
</feature>
<dbReference type="AlphaFoldDB" id="A0AA89BXH6"/>
<dbReference type="PANTHER" id="PTHR19854:SF1">
    <property type="entry name" value="GUANINE NUCLEOTIDE-BINDING PROTEIN SUBUNIT BETA-LIKE PROTEIN 1"/>
    <property type="match status" value="1"/>
</dbReference>
<evidence type="ECO:0000256" key="2">
    <source>
        <dbReference type="ARBA" id="ARBA00022737"/>
    </source>
</evidence>
<evidence type="ECO:0000256" key="3">
    <source>
        <dbReference type="PROSITE-ProRule" id="PRU00221"/>
    </source>
</evidence>
<keyword evidence="2" id="KW-0677">Repeat</keyword>
<evidence type="ECO:0008006" key="6">
    <source>
        <dbReference type="Google" id="ProtNLM"/>
    </source>
</evidence>
<dbReference type="Proteomes" id="UP001186944">
    <property type="component" value="Unassembled WGS sequence"/>
</dbReference>
<dbReference type="SMART" id="SM00320">
    <property type="entry name" value="WD40"/>
    <property type="match status" value="6"/>
</dbReference>
<sequence>MSSQPAPDPVYTLRGAGSPITYLTFHDGPGPQQDLYNGTQDGKIHIWDMEVRRIKASLDGHPGQAVLWIEFTPCGKMLTFGRDGILNVCQRADTDWIITDKVSTGAIGFSPAGLLLDEDNTGYIVLPSRQTSVCDVYRMETLTKLDELKPGAEKFGFVMCITSMKDNKTVLIGYENGSIALWDISKCKLLNSVKVFEESVLCVDYQSDLNKGFCGSVTNKITSFSVDGDEVVVGKSTETLNPGFNQIRIRGDKKIFVTAGWDHNVRVFSVKKLTPLAVLDYHKDSCQCLAFSTENLLACGSKDQQISLWKIY</sequence>
<keyword evidence="1 3" id="KW-0853">WD repeat</keyword>
<dbReference type="EMBL" id="VSWD01000007">
    <property type="protein sequence ID" value="KAK3098009.1"/>
    <property type="molecule type" value="Genomic_DNA"/>
</dbReference>
<dbReference type="PANTHER" id="PTHR19854">
    <property type="entry name" value="TRANSDUCIN BETA-LIKE 3"/>
    <property type="match status" value="1"/>
</dbReference>
<evidence type="ECO:0000256" key="1">
    <source>
        <dbReference type="ARBA" id="ARBA00022574"/>
    </source>
</evidence>
<reference evidence="4" key="1">
    <citation type="submission" date="2019-08" db="EMBL/GenBank/DDBJ databases">
        <title>The improved chromosome-level genome for the pearl oyster Pinctada fucata martensii using PacBio sequencing and Hi-C.</title>
        <authorList>
            <person name="Zheng Z."/>
        </authorList>
    </citation>
    <scope>NUCLEOTIDE SEQUENCE</scope>
    <source>
        <strain evidence="4">ZZ-2019</strain>
        <tissue evidence="4">Adductor muscle</tissue>
    </source>
</reference>
<comment type="caution">
    <text evidence="4">The sequence shown here is derived from an EMBL/GenBank/DDBJ whole genome shotgun (WGS) entry which is preliminary data.</text>
</comment>
<dbReference type="PROSITE" id="PS50294">
    <property type="entry name" value="WD_REPEATS_REGION"/>
    <property type="match status" value="1"/>
</dbReference>
<dbReference type="InterPro" id="IPR001680">
    <property type="entry name" value="WD40_rpt"/>
</dbReference>
<evidence type="ECO:0000313" key="5">
    <source>
        <dbReference type="Proteomes" id="UP001186944"/>
    </source>
</evidence>
<accession>A0AA89BXH6</accession>
<proteinExistence type="predicted"/>
<dbReference type="InterPro" id="IPR015943">
    <property type="entry name" value="WD40/YVTN_repeat-like_dom_sf"/>
</dbReference>
<evidence type="ECO:0000313" key="4">
    <source>
        <dbReference type="EMBL" id="KAK3098009.1"/>
    </source>
</evidence>